<comment type="caution">
    <text evidence="9">The sequence shown here is derived from an EMBL/GenBank/DDBJ whole genome shotgun (WGS) entry which is preliminary data.</text>
</comment>
<feature type="transmembrane region" description="Helical" evidence="8">
    <location>
        <begin position="200"/>
        <end position="220"/>
    </location>
</feature>
<sequence>MRKYKKSFLYGLIIGLGYIPVAIAFGITAKPVLSLLETFLMSAMVYGGASQFLTIQMLSASSGAAAVIAAVFVLNSRHFVMSFKVNYDLKHESVLKRLVLSSYVTDEGFAATADTPPELKRFSHYFIVFITAYFFWVLFSLDGYLAGEWMDERWISASGIALYALFIALLVPAVRTHYKYGLTAVYGMLLHWIFSNIPFIPPGAAIIISMLLAALAGFIMERRVFKWLS</sequence>
<protein>
    <submittedName>
        <fullName evidence="9">AzlC family ABC transporter permease</fullName>
    </submittedName>
</protein>
<evidence type="ECO:0000256" key="6">
    <source>
        <dbReference type="ARBA" id="ARBA00022989"/>
    </source>
</evidence>
<evidence type="ECO:0000256" key="4">
    <source>
        <dbReference type="ARBA" id="ARBA00022475"/>
    </source>
</evidence>
<feature type="transmembrane region" description="Helical" evidence="8">
    <location>
        <begin position="49"/>
        <end position="74"/>
    </location>
</feature>
<evidence type="ECO:0000256" key="7">
    <source>
        <dbReference type="ARBA" id="ARBA00023136"/>
    </source>
</evidence>
<comment type="subcellular location">
    <subcellularLocation>
        <location evidence="1">Cell membrane</location>
        <topology evidence="1">Multi-pass membrane protein</topology>
    </subcellularLocation>
</comment>
<evidence type="ECO:0000256" key="3">
    <source>
        <dbReference type="ARBA" id="ARBA00022448"/>
    </source>
</evidence>
<evidence type="ECO:0000256" key="8">
    <source>
        <dbReference type="SAM" id="Phobius"/>
    </source>
</evidence>
<dbReference type="RefSeq" id="WP_377773840.1">
    <property type="nucleotide sequence ID" value="NZ_JBHUOQ010000003.1"/>
</dbReference>
<evidence type="ECO:0000313" key="10">
    <source>
        <dbReference type="Proteomes" id="UP001597519"/>
    </source>
</evidence>
<reference evidence="10" key="1">
    <citation type="journal article" date="2019" name="Int. J. Syst. Evol. Microbiol.">
        <title>The Global Catalogue of Microorganisms (GCM) 10K type strain sequencing project: providing services to taxonomists for standard genome sequencing and annotation.</title>
        <authorList>
            <consortium name="The Broad Institute Genomics Platform"/>
            <consortium name="The Broad Institute Genome Sequencing Center for Infectious Disease"/>
            <person name="Wu L."/>
            <person name="Ma J."/>
        </authorList>
    </citation>
    <scope>NUCLEOTIDE SEQUENCE [LARGE SCALE GENOMIC DNA]</scope>
    <source>
        <strain evidence="10">KCTC 33575</strain>
    </source>
</reference>
<feature type="transmembrane region" description="Helical" evidence="8">
    <location>
        <begin position="7"/>
        <end position="29"/>
    </location>
</feature>
<gene>
    <name evidence="9" type="ORF">ACFSX4_09145</name>
</gene>
<dbReference type="PANTHER" id="PTHR34979">
    <property type="entry name" value="INNER MEMBRANE PROTEIN YGAZ"/>
    <property type="match status" value="1"/>
</dbReference>
<evidence type="ECO:0000256" key="1">
    <source>
        <dbReference type="ARBA" id="ARBA00004651"/>
    </source>
</evidence>
<organism evidence="9 10">
    <name type="scientific">Corticicoccus populi</name>
    <dbReference type="NCBI Taxonomy" id="1812821"/>
    <lineage>
        <taxon>Bacteria</taxon>
        <taxon>Bacillati</taxon>
        <taxon>Bacillota</taxon>
        <taxon>Bacilli</taxon>
        <taxon>Bacillales</taxon>
        <taxon>Staphylococcaceae</taxon>
        <taxon>Corticicoccus</taxon>
    </lineage>
</organism>
<keyword evidence="3" id="KW-0813">Transport</keyword>
<keyword evidence="10" id="KW-1185">Reference proteome</keyword>
<keyword evidence="6 8" id="KW-1133">Transmembrane helix</keyword>
<feature type="transmembrane region" description="Helical" evidence="8">
    <location>
        <begin position="153"/>
        <end position="171"/>
    </location>
</feature>
<comment type="similarity">
    <text evidence="2">Belongs to the AzlC family.</text>
</comment>
<dbReference type="PANTHER" id="PTHR34979:SF1">
    <property type="entry name" value="INNER MEMBRANE PROTEIN YGAZ"/>
    <property type="match status" value="1"/>
</dbReference>
<keyword evidence="7 8" id="KW-0472">Membrane</keyword>
<keyword evidence="4" id="KW-1003">Cell membrane</keyword>
<accession>A0ABW5WX93</accession>
<dbReference type="Proteomes" id="UP001597519">
    <property type="component" value="Unassembled WGS sequence"/>
</dbReference>
<proteinExistence type="inferred from homology"/>
<evidence type="ECO:0000313" key="9">
    <source>
        <dbReference type="EMBL" id="MFD2830627.1"/>
    </source>
</evidence>
<evidence type="ECO:0000256" key="2">
    <source>
        <dbReference type="ARBA" id="ARBA00010735"/>
    </source>
</evidence>
<keyword evidence="5 8" id="KW-0812">Transmembrane</keyword>
<feature type="transmembrane region" description="Helical" evidence="8">
    <location>
        <begin position="125"/>
        <end position="147"/>
    </location>
</feature>
<dbReference type="InterPro" id="IPR011606">
    <property type="entry name" value="Brnchd-chn_aa_trnsp_permease"/>
</dbReference>
<dbReference type="EMBL" id="JBHUOQ010000003">
    <property type="protein sequence ID" value="MFD2830627.1"/>
    <property type="molecule type" value="Genomic_DNA"/>
</dbReference>
<dbReference type="Pfam" id="PF03591">
    <property type="entry name" value="AzlC"/>
    <property type="match status" value="1"/>
</dbReference>
<evidence type="ECO:0000256" key="5">
    <source>
        <dbReference type="ARBA" id="ARBA00022692"/>
    </source>
</evidence>
<name>A0ABW5WX93_9STAP</name>